<name>A0A4S4EL67_CAMSN</name>
<dbReference type="AlphaFoldDB" id="A0A4S4EL67"/>
<dbReference type="Proteomes" id="UP000306102">
    <property type="component" value="Unassembled WGS sequence"/>
</dbReference>
<keyword evidence="2" id="KW-1185">Reference proteome</keyword>
<proteinExistence type="predicted"/>
<dbReference type="EMBL" id="SDRB02003804">
    <property type="protein sequence ID" value="THG16874.1"/>
    <property type="molecule type" value="Genomic_DNA"/>
</dbReference>
<organism evidence="1 2">
    <name type="scientific">Camellia sinensis var. sinensis</name>
    <name type="common">China tea</name>
    <dbReference type="NCBI Taxonomy" id="542762"/>
    <lineage>
        <taxon>Eukaryota</taxon>
        <taxon>Viridiplantae</taxon>
        <taxon>Streptophyta</taxon>
        <taxon>Embryophyta</taxon>
        <taxon>Tracheophyta</taxon>
        <taxon>Spermatophyta</taxon>
        <taxon>Magnoliopsida</taxon>
        <taxon>eudicotyledons</taxon>
        <taxon>Gunneridae</taxon>
        <taxon>Pentapetalae</taxon>
        <taxon>asterids</taxon>
        <taxon>Ericales</taxon>
        <taxon>Theaceae</taxon>
        <taxon>Camellia</taxon>
    </lineage>
</organism>
<reference evidence="1 2" key="1">
    <citation type="journal article" date="2018" name="Proc. Natl. Acad. Sci. U.S.A.">
        <title>Draft genome sequence of Camellia sinensis var. sinensis provides insights into the evolution of the tea genome and tea quality.</title>
        <authorList>
            <person name="Wei C."/>
            <person name="Yang H."/>
            <person name="Wang S."/>
            <person name="Zhao J."/>
            <person name="Liu C."/>
            <person name="Gao L."/>
            <person name="Xia E."/>
            <person name="Lu Y."/>
            <person name="Tai Y."/>
            <person name="She G."/>
            <person name="Sun J."/>
            <person name="Cao H."/>
            <person name="Tong W."/>
            <person name="Gao Q."/>
            <person name="Li Y."/>
            <person name="Deng W."/>
            <person name="Jiang X."/>
            <person name="Wang W."/>
            <person name="Chen Q."/>
            <person name="Zhang S."/>
            <person name="Li H."/>
            <person name="Wu J."/>
            <person name="Wang P."/>
            <person name="Li P."/>
            <person name="Shi C."/>
            <person name="Zheng F."/>
            <person name="Jian J."/>
            <person name="Huang B."/>
            <person name="Shan D."/>
            <person name="Shi M."/>
            <person name="Fang C."/>
            <person name="Yue Y."/>
            <person name="Li F."/>
            <person name="Li D."/>
            <person name="Wei S."/>
            <person name="Han B."/>
            <person name="Jiang C."/>
            <person name="Yin Y."/>
            <person name="Xia T."/>
            <person name="Zhang Z."/>
            <person name="Bennetzen J.L."/>
            <person name="Zhao S."/>
            <person name="Wan X."/>
        </authorList>
    </citation>
    <scope>NUCLEOTIDE SEQUENCE [LARGE SCALE GENOMIC DNA]</scope>
    <source>
        <strain evidence="2">cv. Shuchazao</strain>
        <tissue evidence="1">Leaf</tissue>
    </source>
</reference>
<dbReference type="PANTHER" id="PTHR34194:SF2">
    <property type="entry name" value="F14J8.16 PROTEIN"/>
    <property type="match status" value="1"/>
</dbReference>
<accession>A0A4S4EL67</accession>
<comment type="caution">
    <text evidence="1">The sequence shown here is derived from an EMBL/GenBank/DDBJ whole genome shotgun (WGS) entry which is preliminary data.</text>
</comment>
<gene>
    <name evidence="1" type="ORF">TEA_020608</name>
</gene>
<protein>
    <submittedName>
        <fullName evidence="1">Uncharacterized protein</fullName>
    </submittedName>
</protein>
<evidence type="ECO:0000313" key="2">
    <source>
        <dbReference type="Proteomes" id="UP000306102"/>
    </source>
</evidence>
<sequence length="517" mass="59179">MESNIGDDFDTVTDLRLARRLKRRRLDIEPLGINTFTQSLKRNLEFLKLGDGMEDEDYIMYLNNLSEHGESGYSVSEDGDDIDESVEEDDVDPQYKMFLEKLRVNGNSYVLEVPINNEMSLSVRYEADEGFDGECEPVALSKWREVLNTEKIGAAKDLRDVPSKDKMETQKNLNDVMSKDRIDATKSVRDDIGGERMDFVVEKDLNPEPVNHVSGKTEGCSTKIPSPNANCLFEVEREHEMEADMVDECYQTVLDCIKVEGDCVGFTINGKSVKYEGRDIETADSEVLEYNASDFDEGNYNPIKTSKLSDSFEDEQHCLGSPSTSKHYGFREMLMQKLRESYDHEEYEKLWHDINEHRPKKGRHRDLRGVGALKTFLADGCPSPSYLDQHDVLRRKIDAVQFDRRKVLNLLRGFFFWLQQSCCSWNCDSYCWEHSSNLLFALNCRNATPHRRFLLLRCISSMVRPFVFGGDSKKALEDSASLGVITKYALAAKSLVREDAFPPWLDPSCLAVISRKL</sequence>
<dbReference type="STRING" id="542762.A0A4S4EL67"/>
<dbReference type="PANTHER" id="PTHR34194">
    <property type="entry name" value="F14J8.16 PROTEIN"/>
    <property type="match status" value="1"/>
</dbReference>
<evidence type="ECO:0000313" key="1">
    <source>
        <dbReference type="EMBL" id="THG16874.1"/>
    </source>
</evidence>